<sequence>MTEKEKDLAEILAKLERDRPEIDRILNRPAIIDTDRKPKELRRIPADADFTTRDGNTEYEVAGHFCSHTDEFLLNTIIRKLGYDYEQD</sequence>
<accession>A0A7G9G6N2</accession>
<keyword evidence="2" id="KW-1185">Reference proteome</keyword>
<proteinExistence type="predicted"/>
<dbReference type="RefSeq" id="WP_249303923.1">
    <property type="nucleotide sequence ID" value="NZ_CP060634.1"/>
</dbReference>
<gene>
    <name evidence="1" type="ORF">H9Q78_04850</name>
</gene>
<dbReference type="EMBL" id="CP060634">
    <property type="protein sequence ID" value="QNM06464.1"/>
    <property type="molecule type" value="Genomic_DNA"/>
</dbReference>
<reference evidence="1 2" key="1">
    <citation type="submission" date="2020-08" db="EMBL/GenBank/DDBJ databases">
        <authorList>
            <person name="Liu C."/>
            <person name="Sun Q."/>
        </authorList>
    </citation>
    <scope>NUCLEOTIDE SEQUENCE [LARGE SCALE GENOMIC DNA]</scope>
    <source>
        <strain evidence="1 2">NSJ-38</strain>
    </source>
</reference>
<evidence type="ECO:0000313" key="1">
    <source>
        <dbReference type="EMBL" id="QNM06464.1"/>
    </source>
</evidence>
<evidence type="ECO:0000313" key="2">
    <source>
        <dbReference type="Proteomes" id="UP000515823"/>
    </source>
</evidence>
<dbReference type="KEGG" id="qdo:H9Q78_04850"/>
<name>A0A7G9G6N2_9FIRM</name>
<protein>
    <submittedName>
        <fullName evidence="1">Uncharacterized protein</fullName>
    </submittedName>
</protein>
<organism evidence="1 2">
    <name type="scientific">Qiania dongpingensis</name>
    <dbReference type="NCBI Taxonomy" id="2763669"/>
    <lineage>
        <taxon>Bacteria</taxon>
        <taxon>Bacillati</taxon>
        <taxon>Bacillota</taxon>
        <taxon>Clostridia</taxon>
        <taxon>Lachnospirales</taxon>
        <taxon>Lachnospiraceae</taxon>
        <taxon>Qiania</taxon>
    </lineage>
</organism>
<dbReference type="Proteomes" id="UP000515823">
    <property type="component" value="Chromosome"/>
</dbReference>
<dbReference type="AlphaFoldDB" id="A0A7G9G6N2"/>